<dbReference type="EMBL" id="FO203526">
    <property type="protein sequence ID" value="CCO59630.1"/>
    <property type="molecule type" value="Genomic_DNA"/>
</dbReference>
<dbReference type="AlphaFoldDB" id="U4KA59"/>
<accession>U4KA59</accession>
<dbReference type="Proteomes" id="UP000016895">
    <property type="component" value="Chromosome 1"/>
</dbReference>
<feature type="transmembrane region" description="Helical" evidence="6">
    <location>
        <begin position="42"/>
        <end position="60"/>
    </location>
</feature>
<sequence length="404" mass="46298">MKSKFKKNIMSTLGFNVLVMLVLFFQGVFTAKTLGAEGKGELAYIINVLNIIFLICGFGVRQTTSFLLRNRPKLKNEIWSSHYCFLYFSIFLGLIIFWVFSFFKIDSYYWLGMVIPISIYTNFKTSVFLLDNNINGINVCKFIIAVIPFSIFATLFIFGFDVSVYYYLISYTFAHILNLIYVTYCTESNYYLFKVSDNLRAKNTVFLKAFIKHCFLFGMPLVLFTFNFKLDYFFVEYLLGPSSLGIYSVSTSLAELTWAIPTVLSFVIFSEGLSKKGSQAFKIEIEKKAKLLSLVLVPAFILYSFILWKAIPLIYGNEFTLSVIPSIFLLPGALCIIIFNILHGEASSRGRSGDCILPLIFGLILNTIFNMIFIPYLGVIGASVSSSLSYFFSFMIYYRRYRKE</sequence>
<evidence type="ECO:0000256" key="4">
    <source>
        <dbReference type="ARBA" id="ARBA00022989"/>
    </source>
</evidence>
<feature type="transmembrane region" description="Helical" evidence="6">
    <location>
        <begin position="355"/>
        <end position="374"/>
    </location>
</feature>
<dbReference type="KEGG" id="vni:VIBNI_A3662"/>
<feature type="transmembrane region" description="Helical" evidence="6">
    <location>
        <begin position="291"/>
        <end position="311"/>
    </location>
</feature>
<dbReference type="PANTHER" id="PTHR30250">
    <property type="entry name" value="PST FAMILY PREDICTED COLANIC ACID TRANSPORTER"/>
    <property type="match status" value="1"/>
</dbReference>
<evidence type="ECO:0000256" key="1">
    <source>
        <dbReference type="ARBA" id="ARBA00004651"/>
    </source>
</evidence>
<evidence type="ECO:0000256" key="5">
    <source>
        <dbReference type="ARBA" id="ARBA00023136"/>
    </source>
</evidence>
<feature type="transmembrane region" description="Helical" evidence="6">
    <location>
        <begin position="12"/>
        <end position="30"/>
    </location>
</feature>
<keyword evidence="5 6" id="KW-0472">Membrane</keyword>
<protein>
    <submittedName>
        <fullName evidence="7">Putative Membrane protein involved in the export of O-antigen and teichoic acid</fullName>
    </submittedName>
</protein>
<dbReference type="STRING" id="28173.VIBNI_A3662"/>
<keyword evidence="8" id="KW-1185">Reference proteome</keyword>
<dbReference type="GO" id="GO:0005886">
    <property type="term" value="C:plasma membrane"/>
    <property type="evidence" value="ECO:0007669"/>
    <property type="project" value="UniProtKB-SubCell"/>
</dbReference>
<gene>
    <name evidence="7" type="ORF">VIBNI_A3662</name>
</gene>
<evidence type="ECO:0000256" key="2">
    <source>
        <dbReference type="ARBA" id="ARBA00022475"/>
    </source>
</evidence>
<feature type="transmembrane region" description="Helical" evidence="6">
    <location>
        <begin position="142"/>
        <end position="158"/>
    </location>
</feature>
<dbReference type="InterPro" id="IPR050833">
    <property type="entry name" value="Poly_Biosynth_Transport"/>
</dbReference>
<keyword evidence="4 6" id="KW-1133">Transmembrane helix</keyword>
<feature type="transmembrane region" description="Helical" evidence="6">
    <location>
        <begin position="246"/>
        <end position="270"/>
    </location>
</feature>
<dbReference type="PANTHER" id="PTHR30250:SF11">
    <property type="entry name" value="O-ANTIGEN TRANSPORTER-RELATED"/>
    <property type="match status" value="1"/>
</dbReference>
<evidence type="ECO:0000256" key="6">
    <source>
        <dbReference type="SAM" id="Phobius"/>
    </source>
</evidence>
<feature type="transmembrane region" description="Helical" evidence="6">
    <location>
        <begin position="81"/>
        <end position="103"/>
    </location>
</feature>
<comment type="subcellular location">
    <subcellularLocation>
        <location evidence="1">Cell membrane</location>
        <topology evidence="1">Multi-pass membrane protein</topology>
    </subcellularLocation>
</comment>
<evidence type="ECO:0000313" key="8">
    <source>
        <dbReference type="Proteomes" id="UP000016895"/>
    </source>
</evidence>
<proteinExistence type="predicted"/>
<feature type="transmembrane region" description="Helical" evidence="6">
    <location>
        <begin position="380"/>
        <end position="398"/>
    </location>
</feature>
<name>U4KA59_9VIBR</name>
<evidence type="ECO:0000313" key="7">
    <source>
        <dbReference type="EMBL" id="CCO59630.1"/>
    </source>
</evidence>
<evidence type="ECO:0000256" key="3">
    <source>
        <dbReference type="ARBA" id="ARBA00022692"/>
    </source>
</evidence>
<feature type="transmembrane region" description="Helical" evidence="6">
    <location>
        <begin position="164"/>
        <end position="184"/>
    </location>
</feature>
<reference evidence="7 8" key="1">
    <citation type="journal article" date="2013" name="ISME J.">
        <title>Comparative genomics of pathogenic lineages of Vibrio nigripulchritudo identifies virulence-associated traits.</title>
        <authorList>
            <person name="Goudenege D."/>
            <person name="Labreuche Y."/>
            <person name="Krin E."/>
            <person name="Ansquer D."/>
            <person name="Mangenot S."/>
            <person name="Calteau A."/>
            <person name="Medigue C."/>
            <person name="Mazel D."/>
            <person name="Polz M.F."/>
            <person name="Le Roux F."/>
        </authorList>
    </citation>
    <scope>NUCLEOTIDE SEQUENCE [LARGE SCALE GENOMIC DNA]</scope>
    <source>
        <strain evidence="8">SnF1</strain>
    </source>
</reference>
<feature type="transmembrane region" description="Helical" evidence="6">
    <location>
        <begin position="323"/>
        <end position="343"/>
    </location>
</feature>
<keyword evidence="3 6" id="KW-0812">Transmembrane</keyword>
<organism evidence="7 8">
    <name type="scientific">Vibrio nigripulchritudo</name>
    <dbReference type="NCBI Taxonomy" id="28173"/>
    <lineage>
        <taxon>Bacteria</taxon>
        <taxon>Pseudomonadati</taxon>
        <taxon>Pseudomonadota</taxon>
        <taxon>Gammaproteobacteria</taxon>
        <taxon>Vibrionales</taxon>
        <taxon>Vibrionaceae</taxon>
        <taxon>Vibrio</taxon>
    </lineage>
</organism>
<feature type="transmembrane region" description="Helical" evidence="6">
    <location>
        <begin position="109"/>
        <end position="130"/>
    </location>
</feature>
<keyword evidence="2" id="KW-1003">Cell membrane</keyword>
<dbReference type="PATRIC" id="fig|1260221.3.peg.3478"/>
<feature type="transmembrane region" description="Helical" evidence="6">
    <location>
        <begin position="205"/>
        <end position="226"/>
    </location>
</feature>